<dbReference type="Proteomes" id="UP000199361">
    <property type="component" value="Unassembled WGS sequence"/>
</dbReference>
<gene>
    <name evidence="1" type="ORF">SAMN05421811_103618</name>
</gene>
<dbReference type="RefSeq" id="WP_091080219.1">
    <property type="nucleotide sequence ID" value="NZ_FOHX01000003.1"/>
</dbReference>
<protein>
    <recommendedName>
        <fullName evidence="3">Phage derived protein Gp49-like</fullName>
    </recommendedName>
</protein>
<dbReference type="OrthoDB" id="330810at2"/>
<dbReference type="STRING" id="568860.SAMN05421811_103618"/>
<dbReference type="AlphaFoldDB" id="A0A1I0FU30"/>
<evidence type="ECO:0000313" key="2">
    <source>
        <dbReference type="Proteomes" id="UP000199361"/>
    </source>
</evidence>
<organism evidence="1 2">
    <name type="scientific">Nonomuraea wenchangensis</name>
    <dbReference type="NCBI Taxonomy" id="568860"/>
    <lineage>
        <taxon>Bacteria</taxon>
        <taxon>Bacillati</taxon>
        <taxon>Actinomycetota</taxon>
        <taxon>Actinomycetes</taxon>
        <taxon>Streptosporangiales</taxon>
        <taxon>Streptosporangiaceae</taxon>
        <taxon>Nonomuraea</taxon>
    </lineage>
</organism>
<evidence type="ECO:0000313" key="1">
    <source>
        <dbReference type="EMBL" id="SET61879.1"/>
    </source>
</evidence>
<dbReference type="EMBL" id="FOHX01000003">
    <property type="protein sequence ID" value="SET61879.1"/>
    <property type="molecule type" value="Genomic_DNA"/>
</dbReference>
<reference evidence="1 2" key="1">
    <citation type="submission" date="2016-10" db="EMBL/GenBank/DDBJ databases">
        <authorList>
            <person name="de Groot N.N."/>
        </authorList>
    </citation>
    <scope>NUCLEOTIDE SEQUENCE [LARGE SCALE GENOMIC DNA]</scope>
    <source>
        <strain evidence="1 2">CGMCC 4.5598</strain>
    </source>
</reference>
<dbReference type="Pfam" id="PF05973">
    <property type="entry name" value="Gp49"/>
    <property type="match status" value="1"/>
</dbReference>
<dbReference type="InterPro" id="IPR009241">
    <property type="entry name" value="HigB-like"/>
</dbReference>
<proteinExistence type="predicted"/>
<name>A0A1I0FU30_9ACTN</name>
<evidence type="ECO:0008006" key="3">
    <source>
        <dbReference type="Google" id="ProtNLM"/>
    </source>
</evidence>
<sequence>MAWDIILLEPVEMWFMKLCESDPDTAALIEQAIDRLAEVGPALGRPLVDTLDHSNLKNLKELRPGSRKRSEIRMLFVFDPDRSAIFLVAGDKAGQWSRWYDEAIPLAEARYSDYRAEQNKEADR</sequence>
<accession>A0A1I0FU30</accession>
<keyword evidence="2" id="KW-1185">Reference proteome</keyword>